<keyword evidence="2" id="KW-0998">Cell outer membrane</keyword>
<dbReference type="RefSeq" id="WP_015065323.1">
    <property type="nucleotide sequence ID" value="NC_019387.1"/>
</dbReference>
<keyword evidence="5" id="KW-1185">Reference proteome</keyword>
<protein>
    <submittedName>
        <fullName evidence="4">Prepilin-type N-terminal cleavage/methylation domain-containing protein</fullName>
    </submittedName>
</protein>
<dbReference type="PATRIC" id="fig|751945.3.peg.2279"/>
<dbReference type="Proteomes" id="UP000000211">
    <property type="component" value="Plasmid pTHEOS01"/>
</dbReference>
<dbReference type="PROSITE" id="PS00409">
    <property type="entry name" value="PROKAR_NTER_METHYL"/>
    <property type="match status" value="1"/>
</dbReference>
<proteinExistence type="predicted"/>
<dbReference type="EMBL" id="CP003250">
    <property type="protein sequence ID" value="AFV77326.1"/>
    <property type="molecule type" value="Genomic_DNA"/>
</dbReference>
<name>K7QWU7_THEOS</name>
<keyword evidence="4" id="KW-0614">Plasmid</keyword>
<dbReference type="NCBIfam" id="TIGR02532">
    <property type="entry name" value="IV_pilin_GFxxxE"/>
    <property type="match status" value="1"/>
</dbReference>
<evidence type="ECO:0000313" key="4">
    <source>
        <dbReference type="EMBL" id="AFV77326.1"/>
    </source>
</evidence>
<dbReference type="AlphaFoldDB" id="K7QWU7"/>
<dbReference type="OrthoDB" id="31757at2"/>
<evidence type="ECO:0000256" key="2">
    <source>
        <dbReference type="ARBA" id="ARBA00023237"/>
    </source>
</evidence>
<accession>K7QWU7</accession>
<feature type="transmembrane region" description="Helical" evidence="3">
    <location>
        <begin position="20"/>
        <end position="38"/>
    </location>
</feature>
<evidence type="ECO:0000256" key="1">
    <source>
        <dbReference type="ARBA" id="ARBA00004442"/>
    </source>
</evidence>
<comment type="subcellular location">
    <subcellularLocation>
        <location evidence="1">Cell outer membrane</location>
    </subcellularLocation>
</comment>
<reference evidence="4 5" key="1">
    <citation type="journal article" date="2013" name="Genome Announc.">
        <title>Whole Genome Sequencing of Thermus oshimai JL-2 and Thermus thermophilus JL-18, Incomplete Denitrifiers from the United States Great Basin.</title>
        <authorList>
            <person name="Murugapiran S.K."/>
            <person name="Huntemann M."/>
            <person name="Wei C.L."/>
            <person name="Han J."/>
            <person name="Detter J.C."/>
            <person name="Han C.S."/>
            <person name="Erkkila T.H."/>
            <person name="Teshima H."/>
            <person name="Chen A."/>
            <person name="Kyrpides N."/>
            <person name="Mavrommatis K."/>
            <person name="Markowitz V."/>
            <person name="Szeto E."/>
            <person name="Ivanova N."/>
            <person name="Pagani I."/>
            <person name="Lam J."/>
            <person name="McDonald A.I."/>
            <person name="Dodsworth J.A."/>
            <person name="Pati A."/>
            <person name="Goodwin L."/>
            <person name="Peters L."/>
            <person name="Pitluck S."/>
            <person name="Woyke T."/>
            <person name="Hedlund B.P."/>
        </authorList>
    </citation>
    <scope>NUCLEOTIDE SEQUENCE</scope>
    <source>
        <strain evidence="4 5">JL-2</strain>
        <plasmid evidence="4">pTHEOS01</plasmid>
    </source>
</reference>
<evidence type="ECO:0000313" key="5">
    <source>
        <dbReference type="Proteomes" id="UP000000211"/>
    </source>
</evidence>
<gene>
    <name evidence="4" type="ORF">Theos_2339</name>
</gene>
<keyword evidence="3" id="KW-0472">Membrane</keyword>
<dbReference type="InterPro" id="IPR012902">
    <property type="entry name" value="N_methyl_site"/>
</dbReference>
<keyword evidence="3" id="KW-0812">Transmembrane</keyword>
<keyword evidence="3" id="KW-1133">Transmembrane helix</keyword>
<dbReference type="GO" id="GO:0009279">
    <property type="term" value="C:cell outer membrane"/>
    <property type="evidence" value="ECO:0007669"/>
    <property type="project" value="UniProtKB-SubCell"/>
</dbReference>
<dbReference type="HOGENOM" id="CLU_930447_0_0_0"/>
<organism evidence="4 5">
    <name type="scientific">Thermus oshimai JL-2</name>
    <dbReference type="NCBI Taxonomy" id="751945"/>
    <lineage>
        <taxon>Bacteria</taxon>
        <taxon>Thermotogati</taxon>
        <taxon>Deinococcota</taxon>
        <taxon>Deinococci</taxon>
        <taxon>Thermales</taxon>
        <taxon>Thermaceae</taxon>
        <taxon>Thermus</taxon>
    </lineage>
</organism>
<dbReference type="Pfam" id="PF07963">
    <property type="entry name" value="N_methyl"/>
    <property type="match status" value="1"/>
</dbReference>
<dbReference type="KEGG" id="tos:Theos_2339"/>
<evidence type="ECO:0000256" key="3">
    <source>
        <dbReference type="SAM" id="Phobius"/>
    </source>
</evidence>
<geneLocation type="plasmid" evidence="4 5">
    <name>pTHEOS01</name>
</geneLocation>
<sequence>MPQKRSTLASAKGLTLIELLVALGIGALILALSLGLVLSNRQLYTLDQTRTALNQNLRAALDLLGADIRQAGERTPMDFPAVQVSSGNTLVLRRNLLEAVLTLCDRNGIRAGSSQDVLFVARRDHSPPPQCLPQDGDGNGWDDRLEAFARYRQENGGEVTFYLYDPTTGRGEFFPYDAEDQSRFHIHRARGRWTNDYPGNGTSRIYALEERRYVLQDGLLHLILNGNAAAPLRLVDRVTGFRVAVRTQDGRTHTDFGSRGQRWTDVAAILVEVTVQEGGRSRTLSGEYFPRNVLSQ</sequence>